<evidence type="ECO:0000256" key="3">
    <source>
        <dbReference type="ARBA" id="ARBA00023157"/>
    </source>
</evidence>
<dbReference type="PANTHER" id="PTHR42852:SF6">
    <property type="entry name" value="THIOL:DISULFIDE INTERCHANGE PROTEIN DSBE"/>
    <property type="match status" value="1"/>
</dbReference>
<dbReference type="EMBL" id="VEVQ02000008">
    <property type="protein sequence ID" value="NHN26678.1"/>
    <property type="molecule type" value="Genomic_DNA"/>
</dbReference>
<accession>A0ABX0ISJ8</accession>
<evidence type="ECO:0000256" key="4">
    <source>
        <dbReference type="ARBA" id="ARBA00023284"/>
    </source>
</evidence>
<organism evidence="6 7">
    <name type="scientific">Flavobacterium jejuense</name>
    <dbReference type="NCBI Taxonomy" id="1544455"/>
    <lineage>
        <taxon>Bacteria</taxon>
        <taxon>Pseudomonadati</taxon>
        <taxon>Bacteroidota</taxon>
        <taxon>Flavobacteriia</taxon>
        <taxon>Flavobacteriales</taxon>
        <taxon>Flavobacteriaceae</taxon>
        <taxon>Flavobacterium</taxon>
    </lineage>
</organism>
<keyword evidence="7" id="KW-1185">Reference proteome</keyword>
<sequence length="154" mass="18221">MKIKAFLIIIILPFLLGNRQSSPDRIPYSKIIEKYKGNLIYVDMWASWCKPCRSEIKKMKKIKEKYPNIVYLYITMDLDREACAKAIKKDGIIDESKNYFIIDIIKDEKYNEIKSDKSIPHYLLYNEKGELVNTNAPRPSNKELIIELDKYLKH</sequence>
<evidence type="ECO:0000313" key="7">
    <source>
        <dbReference type="Proteomes" id="UP000817854"/>
    </source>
</evidence>
<dbReference type="InterPro" id="IPR050553">
    <property type="entry name" value="Thioredoxin_ResA/DsbE_sf"/>
</dbReference>
<dbReference type="InterPro" id="IPR012336">
    <property type="entry name" value="Thioredoxin-like_fold"/>
</dbReference>
<evidence type="ECO:0000259" key="5">
    <source>
        <dbReference type="Pfam" id="PF13905"/>
    </source>
</evidence>
<reference evidence="7" key="1">
    <citation type="submission" date="2019-05" db="EMBL/GenBank/DDBJ databases">
        <title>Flavobacterium profundi sp. nov., isolated from a deep-sea seamount.</title>
        <authorList>
            <person name="Zhang D.-C."/>
        </authorList>
    </citation>
    <scope>NUCLEOTIDE SEQUENCE [LARGE SCALE GENOMIC DNA]</scope>
    <source>
        <strain evidence="7">EC11</strain>
    </source>
</reference>
<feature type="domain" description="Thioredoxin-like fold" evidence="5">
    <location>
        <begin position="38"/>
        <end position="90"/>
    </location>
</feature>
<keyword evidence="4" id="KW-0676">Redox-active center</keyword>
<evidence type="ECO:0000313" key="6">
    <source>
        <dbReference type="EMBL" id="NHN26678.1"/>
    </source>
</evidence>
<evidence type="ECO:0000256" key="1">
    <source>
        <dbReference type="ARBA" id="ARBA00004196"/>
    </source>
</evidence>
<reference evidence="6 7" key="2">
    <citation type="submission" date="2019-05" db="EMBL/GenBank/DDBJ databases">
        <authorList>
            <person name="Lianzixin W."/>
        </authorList>
    </citation>
    <scope>NUCLEOTIDE SEQUENCE [LARGE SCALE GENOMIC DNA]</scope>
    <source>
        <strain evidence="6 7">EC11</strain>
    </source>
</reference>
<keyword evidence="2" id="KW-0201">Cytochrome c-type biogenesis</keyword>
<protein>
    <submittedName>
        <fullName evidence="6">Redoxin domain-containing protein</fullName>
    </submittedName>
</protein>
<dbReference type="InterPro" id="IPR036249">
    <property type="entry name" value="Thioredoxin-like_sf"/>
</dbReference>
<dbReference type="Pfam" id="PF13905">
    <property type="entry name" value="Thioredoxin_8"/>
    <property type="match status" value="1"/>
</dbReference>
<dbReference type="Gene3D" id="3.40.30.10">
    <property type="entry name" value="Glutaredoxin"/>
    <property type="match status" value="1"/>
</dbReference>
<name>A0ABX0ISJ8_9FLAO</name>
<keyword evidence="3" id="KW-1015">Disulfide bond</keyword>
<dbReference type="SUPFAM" id="SSF52833">
    <property type="entry name" value="Thioredoxin-like"/>
    <property type="match status" value="1"/>
</dbReference>
<evidence type="ECO:0000256" key="2">
    <source>
        <dbReference type="ARBA" id="ARBA00022748"/>
    </source>
</evidence>
<comment type="subcellular location">
    <subcellularLocation>
        <location evidence="1">Cell envelope</location>
    </subcellularLocation>
</comment>
<gene>
    <name evidence="6" type="ORF">FIA58_013415</name>
</gene>
<dbReference type="RefSeq" id="WP_140962990.1">
    <property type="nucleotide sequence ID" value="NZ_VEVQ02000008.1"/>
</dbReference>
<reference evidence="6 7" key="3">
    <citation type="submission" date="2020-02" db="EMBL/GenBank/DDBJ databases">
        <title>Flavobacterium profundi sp. nov., isolated from a deep-sea seamount.</title>
        <authorList>
            <person name="Zhang D.-C."/>
        </authorList>
    </citation>
    <scope>NUCLEOTIDE SEQUENCE [LARGE SCALE GENOMIC DNA]</scope>
    <source>
        <strain evidence="6 7">EC11</strain>
    </source>
</reference>
<dbReference type="Proteomes" id="UP000817854">
    <property type="component" value="Unassembled WGS sequence"/>
</dbReference>
<comment type="caution">
    <text evidence="6">The sequence shown here is derived from an EMBL/GenBank/DDBJ whole genome shotgun (WGS) entry which is preliminary data.</text>
</comment>
<dbReference type="PANTHER" id="PTHR42852">
    <property type="entry name" value="THIOL:DISULFIDE INTERCHANGE PROTEIN DSBE"/>
    <property type="match status" value="1"/>
</dbReference>
<proteinExistence type="predicted"/>